<keyword evidence="3" id="KW-1185">Reference proteome</keyword>
<dbReference type="EMBL" id="CP111015">
    <property type="protein sequence ID" value="WAR01502.1"/>
    <property type="molecule type" value="Genomic_DNA"/>
</dbReference>
<feature type="compositionally biased region" description="Basic residues" evidence="1">
    <location>
        <begin position="267"/>
        <end position="279"/>
    </location>
</feature>
<feature type="region of interest" description="Disordered" evidence="1">
    <location>
        <begin position="267"/>
        <end position="298"/>
    </location>
</feature>
<gene>
    <name evidence="2" type="ORF">MAR_008060</name>
</gene>
<sequence length="326" mass="35175">MAANLLTVAKDDECPWQPEIVDSKTDVTLEPMDSILEESSSVLPGAVATVMSDGGVSPGTSGPQILEACAEAMIQHSIEEMESDITPPLWAATESSQIVMETGSQSDSHAGFVRPGSHNSPQVSAILTQNIAYCDDTITREISPVVPISSNLTPIATDITHNPLFCDIPASALSPIAGNIPNAVTYCDDVVPSDMAANFRNYMTHLSQLSPENDNSRTPLLDPQSGVTRLLPGNTANWAEESVDMCSSDSESEPDCGLACEFGQSRTHGRQPARSHRTRHSEDTSYDSVGPSLGHSRRNPHFPYESCCLERYTTRSMARPIRRSNV</sequence>
<evidence type="ECO:0000313" key="2">
    <source>
        <dbReference type="EMBL" id="WAR01502.1"/>
    </source>
</evidence>
<evidence type="ECO:0000313" key="3">
    <source>
        <dbReference type="Proteomes" id="UP001164746"/>
    </source>
</evidence>
<protein>
    <submittedName>
        <fullName evidence="2">Uncharacterized protein</fullName>
    </submittedName>
</protein>
<dbReference type="Proteomes" id="UP001164746">
    <property type="component" value="Chromosome 4"/>
</dbReference>
<reference evidence="2" key="1">
    <citation type="submission" date="2022-11" db="EMBL/GenBank/DDBJ databases">
        <title>Centuries of genome instability and evolution in soft-shell clam transmissible cancer (bioRxiv).</title>
        <authorList>
            <person name="Hart S.F.M."/>
            <person name="Yonemitsu M.A."/>
            <person name="Giersch R.M."/>
            <person name="Beal B.F."/>
            <person name="Arriagada G."/>
            <person name="Davis B.W."/>
            <person name="Ostrander E.A."/>
            <person name="Goff S.P."/>
            <person name="Metzger M.J."/>
        </authorList>
    </citation>
    <scope>NUCLEOTIDE SEQUENCE</scope>
    <source>
        <strain evidence="2">MELC-2E11</strain>
        <tissue evidence="2">Siphon/mantle</tissue>
    </source>
</reference>
<name>A0ABY7DXH4_MYAAR</name>
<organism evidence="2 3">
    <name type="scientific">Mya arenaria</name>
    <name type="common">Soft-shell clam</name>
    <dbReference type="NCBI Taxonomy" id="6604"/>
    <lineage>
        <taxon>Eukaryota</taxon>
        <taxon>Metazoa</taxon>
        <taxon>Spiralia</taxon>
        <taxon>Lophotrochozoa</taxon>
        <taxon>Mollusca</taxon>
        <taxon>Bivalvia</taxon>
        <taxon>Autobranchia</taxon>
        <taxon>Heteroconchia</taxon>
        <taxon>Euheterodonta</taxon>
        <taxon>Imparidentia</taxon>
        <taxon>Neoheterodontei</taxon>
        <taxon>Myida</taxon>
        <taxon>Myoidea</taxon>
        <taxon>Myidae</taxon>
        <taxon>Mya</taxon>
    </lineage>
</organism>
<proteinExistence type="predicted"/>
<evidence type="ECO:0000256" key="1">
    <source>
        <dbReference type="SAM" id="MobiDB-lite"/>
    </source>
</evidence>
<accession>A0ABY7DXH4</accession>